<dbReference type="Proteomes" id="UP000324222">
    <property type="component" value="Unassembled WGS sequence"/>
</dbReference>
<accession>A0A5B7JF73</accession>
<name>A0A5B7JF73_PORTR</name>
<evidence type="ECO:0000313" key="2">
    <source>
        <dbReference type="EMBL" id="MPC92756.1"/>
    </source>
</evidence>
<evidence type="ECO:0000313" key="3">
    <source>
        <dbReference type="Proteomes" id="UP000324222"/>
    </source>
</evidence>
<comment type="caution">
    <text evidence="2">The sequence shown here is derived from an EMBL/GenBank/DDBJ whole genome shotgun (WGS) entry which is preliminary data.</text>
</comment>
<dbReference type="AlphaFoldDB" id="A0A5B7JF73"/>
<dbReference type="EMBL" id="VSRR010092391">
    <property type="protein sequence ID" value="MPC92756.1"/>
    <property type="molecule type" value="Genomic_DNA"/>
</dbReference>
<evidence type="ECO:0000256" key="1">
    <source>
        <dbReference type="SAM" id="MobiDB-lite"/>
    </source>
</evidence>
<reference evidence="2 3" key="1">
    <citation type="submission" date="2019-05" db="EMBL/GenBank/DDBJ databases">
        <title>Another draft genome of Portunus trituberculatus and its Hox gene families provides insights of decapod evolution.</title>
        <authorList>
            <person name="Jeong J.-H."/>
            <person name="Song I."/>
            <person name="Kim S."/>
            <person name="Choi T."/>
            <person name="Kim D."/>
            <person name="Ryu S."/>
            <person name="Kim W."/>
        </authorList>
    </citation>
    <scope>NUCLEOTIDE SEQUENCE [LARGE SCALE GENOMIC DNA]</scope>
    <source>
        <tissue evidence="2">Muscle</tissue>
    </source>
</reference>
<gene>
    <name evidence="2" type="ORF">E2C01_087862</name>
</gene>
<sequence>MVPAGRGVSQPREGTGKSAVDGEEAAGSVPPQATSETRVSLPPCLPPAVSTCPAAAVPTPLPTRHVVPFASLLHPGKLLEGPVQDCGTGSARGRGAVRGRGLRGGETWHCRRLFAMLRPRRVCAAAHVGRWCTPACLLP</sequence>
<proteinExistence type="predicted"/>
<organism evidence="2 3">
    <name type="scientific">Portunus trituberculatus</name>
    <name type="common">Swimming crab</name>
    <name type="synonym">Neptunus trituberculatus</name>
    <dbReference type="NCBI Taxonomy" id="210409"/>
    <lineage>
        <taxon>Eukaryota</taxon>
        <taxon>Metazoa</taxon>
        <taxon>Ecdysozoa</taxon>
        <taxon>Arthropoda</taxon>
        <taxon>Crustacea</taxon>
        <taxon>Multicrustacea</taxon>
        <taxon>Malacostraca</taxon>
        <taxon>Eumalacostraca</taxon>
        <taxon>Eucarida</taxon>
        <taxon>Decapoda</taxon>
        <taxon>Pleocyemata</taxon>
        <taxon>Brachyura</taxon>
        <taxon>Eubrachyura</taxon>
        <taxon>Portunoidea</taxon>
        <taxon>Portunidae</taxon>
        <taxon>Portuninae</taxon>
        <taxon>Portunus</taxon>
    </lineage>
</organism>
<keyword evidence="3" id="KW-1185">Reference proteome</keyword>
<feature type="region of interest" description="Disordered" evidence="1">
    <location>
        <begin position="1"/>
        <end position="40"/>
    </location>
</feature>
<protein>
    <submittedName>
        <fullName evidence="2">Uncharacterized protein</fullName>
    </submittedName>
</protein>